<keyword evidence="4" id="KW-0560">Oxidoreductase</keyword>
<feature type="domain" description="TauD/TfdA-like" evidence="6">
    <location>
        <begin position="15"/>
        <end position="302"/>
    </location>
</feature>
<dbReference type="Proteomes" id="UP000250140">
    <property type="component" value="Unassembled WGS sequence"/>
</dbReference>
<sequence>MPGLIEVPQFKTITVKELHPTFAAEVEGVDFQNLTEEQFREVVAAVTKTERLQYGVCIFRNTGMGDDAHVEFSRRFGELDDVKRYLTGDRKLRYQHVELFDAGNVDEDGNILDPESPRAHYNRGNRLFHVDSSFNPRRASFSLLRAFELPPPGNGGNTEFADSRTAFDELPDDLKDELLSQDYVAAHTVLQSRKLGSPEFFKDLDTTAIKMARHKLVQRHEPSGRMNLYVSAHAHHIEGVPPEKSKALLDTLMRHATQEKYVVSVPWENVSDLVIWDNTCVMHRAVGGAFEGKYKRDLRRTTVHDSSPTAWGFNEGDVPQGFNVSSRTLVA</sequence>
<dbReference type="PANTHER" id="PTHR43779:SF3">
    <property type="entry name" value="(3R)-3-[(CARBOXYMETHYL)AMINO]FATTY ACID OXYGENASE_DECARBOXYLASE"/>
    <property type="match status" value="1"/>
</dbReference>
<evidence type="ECO:0000313" key="7">
    <source>
        <dbReference type="EMBL" id="OCL11759.1"/>
    </source>
</evidence>
<evidence type="ECO:0000256" key="2">
    <source>
        <dbReference type="ARBA" id="ARBA00022723"/>
    </source>
</evidence>
<evidence type="ECO:0000256" key="1">
    <source>
        <dbReference type="ARBA" id="ARBA00005896"/>
    </source>
</evidence>
<evidence type="ECO:0000256" key="5">
    <source>
        <dbReference type="ARBA" id="ARBA00023004"/>
    </source>
</evidence>
<dbReference type="InterPro" id="IPR042098">
    <property type="entry name" value="TauD-like_sf"/>
</dbReference>
<name>A0A8E2JW28_9PEZI</name>
<evidence type="ECO:0000313" key="8">
    <source>
        <dbReference type="Proteomes" id="UP000250140"/>
    </source>
</evidence>
<proteinExistence type="inferred from homology"/>
<reference evidence="7 8" key="1">
    <citation type="journal article" date="2016" name="Nat. Commun.">
        <title>Ectomycorrhizal ecology is imprinted in the genome of the dominant symbiotic fungus Cenococcum geophilum.</title>
        <authorList>
            <consortium name="DOE Joint Genome Institute"/>
            <person name="Peter M."/>
            <person name="Kohler A."/>
            <person name="Ohm R.A."/>
            <person name="Kuo A."/>
            <person name="Krutzmann J."/>
            <person name="Morin E."/>
            <person name="Arend M."/>
            <person name="Barry K.W."/>
            <person name="Binder M."/>
            <person name="Choi C."/>
            <person name="Clum A."/>
            <person name="Copeland A."/>
            <person name="Grisel N."/>
            <person name="Haridas S."/>
            <person name="Kipfer T."/>
            <person name="LaButti K."/>
            <person name="Lindquist E."/>
            <person name="Lipzen A."/>
            <person name="Maire R."/>
            <person name="Meier B."/>
            <person name="Mihaltcheva S."/>
            <person name="Molinier V."/>
            <person name="Murat C."/>
            <person name="Poggeler S."/>
            <person name="Quandt C.A."/>
            <person name="Sperisen C."/>
            <person name="Tritt A."/>
            <person name="Tisserant E."/>
            <person name="Crous P.W."/>
            <person name="Henrissat B."/>
            <person name="Nehls U."/>
            <person name="Egli S."/>
            <person name="Spatafora J.W."/>
            <person name="Grigoriev I.V."/>
            <person name="Martin F.M."/>
        </authorList>
    </citation>
    <scope>NUCLEOTIDE SEQUENCE [LARGE SCALE GENOMIC DNA]</scope>
    <source>
        <strain evidence="7 8">CBS 207.34</strain>
    </source>
</reference>
<organism evidence="7 8">
    <name type="scientific">Glonium stellatum</name>
    <dbReference type="NCBI Taxonomy" id="574774"/>
    <lineage>
        <taxon>Eukaryota</taxon>
        <taxon>Fungi</taxon>
        <taxon>Dikarya</taxon>
        <taxon>Ascomycota</taxon>
        <taxon>Pezizomycotina</taxon>
        <taxon>Dothideomycetes</taxon>
        <taxon>Pleosporomycetidae</taxon>
        <taxon>Gloniales</taxon>
        <taxon>Gloniaceae</taxon>
        <taxon>Glonium</taxon>
    </lineage>
</organism>
<keyword evidence="3 7" id="KW-0223">Dioxygenase</keyword>
<gene>
    <name evidence="7" type="ORF">AOQ84DRAFT_361241</name>
</gene>
<dbReference type="PANTHER" id="PTHR43779">
    <property type="entry name" value="DIOXYGENASE RV0097-RELATED"/>
    <property type="match status" value="1"/>
</dbReference>
<protein>
    <submittedName>
        <fullName evidence="7">Alpha-ketoglutarate-dependent 2,4-dichlorophenoxyacetate dioxygenase</fullName>
    </submittedName>
</protein>
<dbReference type="Pfam" id="PF02668">
    <property type="entry name" value="TauD"/>
    <property type="match status" value="1"/>
</dbReference>
<dbReference type="GO" id="GO:0051213">
    <property type="term" value="F:dioxygenase activity"/>
    <property type="evidence" value="ECO:0007669"/>
    <property type="project" value="UniProtKB-KW"/>
</dbReference>
<dbReference type="InterPro" id="IPR003819">
    <property type="entry name" value="TauD/TfdA-like"/>
</dbReference>
<accession>A0A8E2JW28</accession>
<keyword evidence="2" id="KW-0479">Metal-binding</keyword>
<dbReference type="AlphaFoldDB" id="A0A8E2JW28"/>
<dbReference type="SUPFAM" id="SSF51197">
    <property type="entry name" value="Clavaminate synthase-like"/>
    <property type="match status" value="1"/>
</dbReference>
<dbReference type="OrthoDB" id="5818554at2759"/>
<evidence type="ECO:0000256" key="4">
    <source>
        <dbReference type="ARBA" id="ARBA00023002"/>
    </source>
</evidence>
<dbReference type="InterPro" id="IPR051178">
    <property type="entry name" value="TfdA_dioxygenase"/>
</dbReference>
<evidence type="ECO:0000256" key="3">
    <source>
        <dbReference type="ARBA" id="ARBA00022964"/>
    </source>
</evidence>
<keyword evidence="5" id="KW-0408">Iron</keyword>
<dbReference type="GO" id="GO:0046872">
    <property type="term" value="F:metal ion binding"/>
    <property type="evidence" value="ECO:0007669"/>
    <property type="project" value="UniProtKB-KW"/>
</dbReference>
<evidence type="ECO:0000259" key="6">
    <source>
        <dbReference type="Pfam" id="PF02668"/>
    </source>
</evidence>
<dbReference type="EMBL" id="KV748992">
    <property type="protein sequence ID" value="OCL11759.1"/>
    <property type="molecule type" value="Genomic_DNA"/>
</dbReference>
<dbReference type="Gene3D" id="3.60.130.10">
    <property type="entry name" value="Clavaminate synthase-like"/>
    <property type="match status" value="1"/>
</dbReference>
<keyword evidence="8" id="KW-1185">Reference proteome</keyword>
<comment type="similarity">
    <text evidence="1">Belongs to the TfdA dioxygenase family.</text>
</comment>